<gene>
    <name evidence="1" type="ORF">J4P68_00320</name>
</gene>
<dbReference type="RefSeq" id="WP_207829651.1">
    <property type="nucleotide sequence ID" value="NZ_CP088282.1"/>
</dbReference>
<reference evidence="1" key="1">
    <citation type="journal article" date="2021" name="Int. J. Syst. Evol. Microbiol.">
        <title>Bradyrhizobium septentrionale sp. nov. (sv. septentrionale) and Bradyrhizobium quebecense sp. nov. (sv. septentrionale) associated with legumes native to Canada possess rearranged symbiosis genes and numerous insertion sequences.</title>
        <authorList>
            <person name="Bromfield E.S.P."/>
            <person name="Cloutier S."/>
        </authorList>
    </citation>
    <scope>NUCLEOTIDE SEQUENCE</scope>
    <source>
        <strain evidence="1">12S5</strain>
    </source>
</reference>
<dbReference type="EMBL" id="JAGEPA010000001">
    <property type="protein sequence ID" value="MBO1427880.1"/>
    <property type="molecule type" value="Genomic_DNA"/>
</dbReference>
<accession>A0ABS3M8T6</accession>
<sequence length="135" mass="15448">MIQDPSVRRAVFASWVTIRKLCNTGEMIRMEFPSMVWAAWPKELINLPLVLAYCSLEEVLGQLVQEGHFCGQSLKLAGLMDASQAVVPWQNYPLVNDGRRQRNKLAHEGLFVPRDRALQLIEAIEFELKAWQVLL</sequence>
<comment type="caution">
    <text evidence="1">The sequence shown here is derived from an EMBL/GenBank/DDBJ whole genome shotgun (WGS) entry which is preliminary data.</text>
</comment>
<name>A0ABS3M8T6_9BRAD</name>
<organism evidence="1 2">
    <name type="scientific">Bradyrhizobium quebecense</name>
    <dbReference type="NCBI Taxonomy" id="2748629"/>
    <lineage>
        <taxon>Bacteria</taxon>
        <taxon>Pseudomonadati</taxon>
        <taxon>Pseudomonadota</taxon>
        <taxon>Alphaproteobacteria</taxon>
        <taxon>Hyphomicrobiales</taxon>
        <taxon>Nitrobacteraceae</taxon>
        <taxon>Bradyrhizobium</taxon>
    </lineage>
</organism>
<evidence type="ECO:0000313" key="1">
    <source>
        <dbReference type="EMBL" id="MBO1427880.1"/>
    </source>
</evidence>
<dbReference type="Proteomes" id="UP000692816">
    <property type="component" value="Unassembled WGS sequence"/>
</dbReference>
<evidence type="ECO:0008006" key="3">
    <source>
        <dbReference type="Google" id="ProtNLM"/>
    </source>
</evidence>
<keyword evidence="2" id="KW-1185">Reference proteome</keyword>
<evidence type="ECO:0000313" key="2">
    <source>
        <dbReference type="Proteomes" id="UP000692816"/>
    </source>
</evidence>
<protein>
    <recommendedName>
        <fullName evidence="3">DUF4145 domain-containing protein</fullName>
    </recommendedName>
</protein>
<proteinExistence type="predicted"/>